<evidence type="ECO:0000313" key="1">
    <source>
        <dbReference type="EMBL" id="PHM23984.1"/>
    </source>
</evidence>
<dbReference type="AlphaFoldDB" id="A0A2D0IQ82"/>
<organism evidence="1 3">
    <name type="scientific">Xenorhabdus ehlersii</name>
    <dbReference type="NCBI Taxonomy" id="290111"/>
    <lineage>
        <taxon>Bacteria</taxon>
        <taxon>Pseudomonadati</taxon>
        <taxon>Pseudomonadota</taxon>
        <taxon>Gammaproteobacteria</taxon>
        <taxon>Enterobacterales</taxon>
        <taxon>Morganellaceae</taxon>
        <taxon>Xenorhabdus</taxon>
    </lineage>
</organism>
<keyword evidence="4" id="KW-1185">Reference proteome</keyword>
<comment type="caution">
    <text evidence="1">The sequence shown here is derived from an EMBL/GenBank/DDBJ whole genome shotgun (WGS) entry which is preliminary data.</text>
</comment>
<accession>A0A2D0IQ82</accession>
<dbReference type="EMBL" id="NIBT01000011">
    <property type="protein sequence ID" value="PHM23984.1"/>
    <property type="molecule type" value="Genomic_DNA"/>
</dbReference>
<evidence type="ECO:0000313" key="3">
    <source>
        <dbReference type="Proteomes" id="UP000225605"/>
    </source>
</evidence>
<name>A0A2D0IQ82_9GAMM</name>
<dbReference type="Proteomes" id="UP000225605">
    <property type="component" value="Unassembled WGS sequence"/>
</dbReference>
<gene>
    <name evidence="2" type="ORF">BDE27_0505</name>
    <name evidence="1" type="ORF">Xehl_02348</name>
</gene>
<dbReference type="EMBL" id="RAQI01000001">
    <property type="protein sequence ID" value="RKE92842.1"/>
    <property type="molecule type" value="Genomic_DNA"/>
</dbReference>
<dbReference type="Proteomes" id="UP000283568">
    <property type="component" value="Unassembled WGS sequence"/>
</dbReference>
<proteinExistence type="predicted"/>
<evidence type="ECO:0000313" key="2">
    <source>
        <dbReference type="EMBL" id="RKE92842.1"/>
    </source>
</evidence>
<protein>
    <submittedName>
        <fullName evidence="1">Uncharacterized protein</fullName>
    </submittedName>
</protein>
<sequence length="42" mass="4730">MLNPLSLTHEANLGLHESLNKLEYDSISYLSYIIAGEIAWPL</sequence>
<reference evidence="2 4" key="2">
    <citation type="submission" date="2018-09" db="EMBL/GenBank/DDBJ databases">
        <title>Genomic Encyclopedia of Archaeal and Bacterial Type Strains, Phase II (KMG-II): from individual species to whole genera.</title>
        <authorList>
            <person name="Goeker M."/>
        </authorList>
    </citation>
    <scope>NUCLEOTIDE SEQUENCE [LARGE SCALE GENOMIC DNA]</scope>
    <source>
        <strain evidence="2 4">DSM 16337</strain>
    </source>
</reference>
<evidence type="ECO:0000313" key="4">
    <source>
        <dbReference type="Proteomes" id="UP000283568"/>
    </source>
</evidence>
<reference evidence="1 3" key="1">
    <citation type="journal article" date="2017" name="Nat. Microbiol.">
        <title>Natural product diversity associated with the nematode symbionts Photorhabdus and Xenorhabdus.</title>
        <authorList>
            <person name="Tobias N.J."/>
            <person name="Wolff H."/>
            <person name="Djahanschiri B."/>
            <person name="Grundmann F."/>
            <person name="Kronenwerth M."/>
            <person name="Shi Y.M."/>
            <person name="Simonyi S."/>
            <person name="Grun P."/>
            <person name="Shapiro-Ilan D."/>
            <person name="Pidot S.J."/>
            <person name="Stinear T.P."/>
            <person name="Ebersberger I."/>
            <person name="Bode H.B."/>
        </authorList>
    </citation>
    <scope>NUCLEOTIDE SEQUENCE [LARGE SCALE GENOMIC DNA]</scope>
    <source>
        <strain evidence="1 3">DSM 16337</strain>
    </source>
</reference>